<protein>
    <submittedName>
        <fullName evidence="2">GNAT family N-acetyltransferase</fullName>
    </submittedName>
</protein>
<dbReference type="EMBL" id="JBBMFA010000084">
    <property type="protein sequence ID" value="MEQ2520221.1"/>
    <property type="molecule type" value="Genomic_DNA"/>
</dbReference>
<name>A0ABV1GED9_9FIRM</name>
<dbReference type="Gene3D" id="3.40.630.30">
    <property type="match status" value="1"/>
</dbReference>
<accession>A0ABV1GED9</accession>
<feature type="domain" description="N-acetyltransferase" evidence="1">
    <location>
        <begin position="115"/>
        <end position="251"/>
    </location>
</feature>
<dbReference type="Pfam" id="PF13508">
    <property type="entry name" value="Acetyltransf_7"/>
    <property type="match status" value="1"/>
</dbReference>
<reference evidence="2 3" key="1">
    <citation type="submission" date="2024-03" db="EMBL/GenBank/DDBJ databases">
        <title>Human intestinal bacterial collection.</title>
        <authorList>
            <person name="Pauvert C."/>
            <person name="Hitch T.C.A."/>
            <person name="Clavel T."/>
        </authorList>
    </citation>
    <scope>NUCLEOTIDE SEQUENCE [LARGE SCALE GENOMIC DNA]</scope>
    <source>
        <strain evidence="2 3">CLA-JM-H11</strain>
    </source>
</reference>
<evidence type="ECO:0000259" key="1">
    <source>
        <dbReference type="PROSITE" id="PS51186"/>
    </source>
</evidence>
<comment type="caution">
    <text evidence="2">The sequence shown here is derived from an EMBL/GenBank/DDBJ whole genome shotgun (WGS) entry which is preliminary data.</text>
</comment>
<evidence type="ECO:0000313" key="3">
    <source>
        <dbReference type="Proteomes" id="UP001477672"/>
    </source>
</evidence>
<keyword evidence="3" id="KW-1185">Reference proteome</keyword>
<dbReference type="Proteomes" id="UP001477672">
    <property type="component" value="Unassembled WGS sequence"/>
</dbReference>
<gene>
    <name evidence="2" type="ORF">WMO24_07240</name>
</gene>
<organism evidence="2 3">
    <name type="scientific">Ruthenibacterium intestinale</name>
    <dbReference type="NCBI Taxonomy" id="3133163"/>
    <lineage>
        <taxon>Bacteria</taxon>
        <taxon>Bacillati</taxon>
        <taxon>Bacillota</taxon>
        <taxon>Clostridia</taxon>
        <taxon>Eubacteriales</taxon>
        <taxon>Oscillospiraceae</taxon>
        <taxon>Ruthenibacterium</taxon>
    </lineage>
</organism>
<dbReference type="InterPro" id="IPR000182">
    <property type="entry name" value="GNAT_dom"/>
</dbReference>
<sequence>MTDGERYEIHCPKKYLSYDEKEGYRVFWAEGAAGFAAANYGVLKQMNGAGKSLDAIEAKLKSAGAVCRVCSAPDSVSLDECRGLLEQRGYSVKEYECRRLTQCLEPSPFLVRRKCKVQMITTRLEGNWEVLVREWGGEDGLLVANRQIKSGARVFFALNRAEIPVSCCFGMGYGAAFRLWGLYTAPNQRQKGYGAAVLSAAVEFAAQPDRGYEDIFVYVRDEQAQRLFEKAGFRGGVRRLWSAVPAECREGE</sequence>
<proteinExistence type="predicted"/>
<evidence type="ECO:0000313" key="2">
    <source>
        <dbReference type="EMBL" id="MEQ2520221.1"/>
    </source>
</evidence>
<dbReference type="PROSITE" id="PS51186">
    <property type="entry name" value="GNAT"/>
    <property type="match status" value="1"/>
</dbReference>
<dbReference type="SUPFAM" id="SSF55729">
    <property type="entry name" value="Acyl-CoA N-acyltransferases (Nat)"/>
    <property type="match status" value="1"/>
</dbReference>
<dbReference type="InterPro" id="IPR016181">
    <property type="entry name" value="Acyl_CoA_acyltransferase"/>
</dbReference>
<dbReference type="RefSeq" id="WP_349215691.1">
    <property type="nucleotide sequence ID" value="NZ_JBBMFA010000084.1"/>
</dbReference>